<reference evidence="1" key="1">
    <citation type="journal article" date="2014" name="Nat. Commun.">
        <title>The tobacco genome sequence and its comparison with those of tomato and potato.</title>
        <authorList>
            <person name="Sierro N."/>
            <person name="Battey J.N."/>
            <person name="Ouadi S."/>
            <person name="Bakaher N."/>
            <person name="Bovet L."/>
            <person name="Willig A."/>
            <person name="Goepfert S."/>
            <person name="Peitsch M.C."/>
            <person name="Ivanov N.V."/>
        </authorList>
    </citation>
    <scope>NUCLEOTIDE SEQUENCE [LARGE SCALE GENOMIC DNA]</scope>
</reference>
<dbReference type="Proteomes" id="UP000790787">
    <property type="component" value="Chromosome 19"/>
</dbReference>
<protein>
    <submittedName>
        <fullName evidence="2">Uncharacterized protein LOC142173623</fullName>
    </submittedName>
</protein>
<sequence>MEYVRSVSYSILINGKPTEPFEAKKRLRHGDPLSPFLFVLGMEYLSRLLKGLTTTRDFRFHPKCAKLQIIQLGFTDDLLLFSRGDQPSIQLLLTYFQKFSQASCSVANMHEQEFCIFLLPKNILLLIERICRTFLWTCGVEVTKKALIAWEKLCIPKAAGGLYLLNISKWNRAALCKMLWNLCKKKDKLWFGGYMSTIGMGNQS</sequence>
<reference evidence="2" key="2">
    <citation type="submission" date="2025-08" db="UniProtKB">
        <authorList>
            <consortium name="RefSeq"/>
        </authorList>
    </citation>
    <scope>IDENTIFICATION</scope>
    <source>
        <tissue evidence="2">Leaf</tissue>
    </source>
</reference>
<organism evidence="1 2">
    <name type="scientific">Nicotiana tabacum</name>
    <name type="common">Common tobacco</name>
    <dbReference type="NCBI Taxonomy" id="4097"/>
    <lineage>
        <taxon>Eukaryota</taxon>
        <taxon>Viridiplantae</taxon>
        <taxon>Streptophyta</taxon>
        <taxon>Embryophyta</taxon>
        <taxon>Tracheophyta</taxon>
        <taxon>Spermatophyta</taxon>
        <taxon>Magnoliopsida</taxon>
        <taxon>eudicotyledons</taxon>
        <taxon>Gunneridae</taxon>
        <taxon>Pentapetalae</taxon>
        <taxon>asterids</taxon>
        <taxon>lamiids</taxon>
        <taxon>Solanales</taxon>
        <taxon>Solanaceae</taxon>
        <taxon>Nicotianoideae</taxon>
        <taxon>Nicotianeae</taxon>
        <taxon>Nicotiana</taxon>
    </lineage>
</organism>
<dbReference type="RefSeq" id="XP_075095348.1">
    <property type="nucleotide sequence ID" value="XM_075239247.1"/>
</dbReference>
<gene>
    <name evidence="2" type="primary">LOC142173623</name>
</gene>
<evidence type="ECO:0000313" key="2">
    <source>
        <dbReference type="RefSeq" id="XP_075095348.1"/>
    </source>
</evidence>
<keyword evidence="1" id="KW-1185">Reference proteome</keyword>
<proteinExistence type="predicted"/>
<name>A0AC58TDP9_TOBAC</name>
<evidence type="ECO:0000313" key="1">
    <source>
        <dbReference type="Proteomes" id="UP000790787"/>
    </source>
</evidence>
<accession>A0AC58TDP9</accession>